<dbReference type="Pfam" id="PF03576">
    <property type="entry name" value="Peptidase_S58"/>
    <property type="match status" value="1"/>
</dbReference>
<dbReference type="PANTHER" id="PTHR36512">
    <property type="entry name" value="D-AMINOPEPTIDASE"/>
    <property type="match status" value="1"/>
</dbReference>
<dbReference type="InterPro" id="IPR016117">
    <property type="entry name" value="ArgJ-like_dom_sf"/>
</dbReference>
<comment type="similarity">
    <text evidence="1">Belongs to the peptidase S58 family.</text>
</comment>
<dbReference type="PANTHER" id="PTHR36512:SF3">
    <property type="entry name" value="BLR5678 PROTEIN"/>
    <property type="match status" value="1"/>
</dbReference>
<dbReference type="RefSeq" id="WP_348387949.1">
    <property type="nucleotide sequence ID" value="NZ_CP134146.1"/>
</dbReference>
<dbReference type="SUPFAM" id="SSF56266">
    <property type="entry name" value="DmpA/ArgJ-like"/>
    <property type="match status" value="1"/>
</dbReference>
<sequence length="411" mass="43782">MINIRTITAMVIPATFFIILLSVSTPTFAEDSNRARDLGIPFAGNPGPLNSITDVKGIEVGHVTLVEGSGPLQVGKGPIRTGVTAILPRGKNSTSPVFGGWFTLNGSGEMTGTTWIEERGLIDGPILITNTHSVGVVRDAAVSWMVDKGWEADWHAPVVGETYDGALNDINGFHVTKAHALEALSKAKSGNVDEGVVGGGTGMICNGFKGGIGTASRQYKVESQTYTLGVLVQCNYNWSRDDLTIAGKFVGKRLQADPNCFTDSSIERHFGDYLPYCDDLNVASIQPDYAHDGSIIIIIATDAPLLPHQLKRVAKRPSLALGRLGTVSNAGSGDIFLAFSTASNKQISENKTSDINMFPNNHLSTVFRATVEATEEAIVNSMVAADTVIGINGLRVVAIPEDKLKAIMLEK</sequence>
<dbReference type="CDD" id="cd02253">
    <property type="entry name" value="DmpA"/>
    <property type="match status" value="1"/>
</dbReference>
<protein>
    <submittedName>
        <fullName evidence="2">P1 family peptidase</fullName>
    </submittedName>
</protein>
<proteinExistence type="inferred from homology"/>
<organism evidence="2 3">
    <name type="scientific">Thalassotalea nanhaiensis</name>
    <dbReference type="NCBI Taxonomy" id="3065648"/>
    <lineage>
        <taxon>Bacteria</taxon>
        <taxon>Pseudomonadati</taxon>
        <taxon>Pseudomonadota</taxon>
        <taxon>Gammaproteobacteria</taxon>
        <taxon>Alteromonadales</taxon>
        <taxon>Colwelliaceae</taxon>
        <taxon>Thalassotalea</taxon>
    </lineage>
</organism>
<name>A0ABY9TLZ1_9GAMM</name>
<dbReference type="InterPro" id="IPR005321">
    <property type="entry name" value="Peptidase_S58_DmpA"/>
</dbReference>
<keyword evidence="3" id="KW-1185">Reference proteome</keyword>
<evidence type="ECO:0000313" key="2">
    <source>
        <dbReference type="EMBL" id="WNC68795.1"/>
    </source>
</evidence>
<evidence type="ECO:0000313" key="3">
    <source>
        <dbReference type="Proteomes" id="UP001248581"/>
    </source>
</evidence>
<dbReference type="EMBL" id="CP134146">
    <property type="protein sequence ID" value="WNC68795.1"/>
    <property type="molecule type" value="Genomic_DNA"/>
</dbReference>
<reference evidence="3" key="1">
    <citation type="submission" date="2023-09" db="EMBL/GenBank/DDBJ databases">
        <authorList>
            <person name="Li S."/>
            <person name="Li X."/>
            <person name="Zhang C."/>
            <person name="Zhao Z."/>
        </authorList>
    </citation>
    <scope>NUCLEOTIDE SEQUENCE [LARGE SCALE GENOMIC DNA]</scope>
    <source>
        <strain evidence="3">SQ345</strain>
    </source>
</reference>
<dbReference type="Proteomes" id="UP001248581">
    <property type="component" value="Chromosome"/>
</dbReference>
<dbReference type="Gene3D" id="3.60.70.12">
    <property type="entry name" value="L-amino peptidase D-ALA esterase/amidase"/>
    <property type="match status" value="1"/>
</dbReference>
<accession>A0ABY9TLZ1</accession>
<gene>
    <name evidence="2" type="ORF">RI845_01275</name>
</gene>
<evidence type="ECO:0000256" key="1">
    <source>
        <dbReference type="ARBA" id="ARBA00007068"/>
    </source>
</evidence>